<organism evidence="3 4">
    <name type="scientific">Thermodesulfovibrio aggregans</name>
    <dbReference type="NCBI Taxonomy" id="86166"/>
    <lineage>
        <taxon>Bacteria</taxon>
        <taxon>Pseudomonadati</taxon>
        <taxon>Nitrospirota</taxon>
        <taxon>Thermodesulfovibrionia</taxon>
        <taxon>Thermodesulfovibrionales</taxon>
        <taxon>Thermodesulfovibrionaceae</taxon>
        <taxon>Thermodesulfovibrio</taxon>
    </lineage>
</organism>
<dbReference type="OrthoDB" id="9802516at2"/>
<accession>A0A0U9HP08</accession>
<evidence type="ECO:0000256" key="2">
    <source>
        <dbReference type="HAMAP-Rule" id="MF_00048"/>
    </source>
</evidence>
<dbReference type="PANTHER" id="PTHR34039">
    <property type="entry name" value="UPF0102 PROTEIN YRAN"/>
    <property type="match status" value="1"/>
</dbReference>
<name>A0A0U9HP08_9BACT</name>
<dbReference type="Proteomes" id="UP000054976">
    <property type="component" value="Unassembled WGS sequence"/>
</dbReference>
<keyword evidence="3" id="KW-0378">Hydrolase</keyword>
<keyword evidence="4" id="KW-1185">Reference proteome</keyword>
<proteinExistence type="inferred from homology"/>
<gene>
    <name evidence="3" type="ORF">TAGGR_1380</name>
</gene>
<protein>
    <recommendedName>
        <fullName evidence="2">UPF0102 protein TAGGR_1380</fullName>
    </recommendedName>
</protein>
<dbReference type="Gene3D" id="3.40.1350.10">
    <property type="match status" value="1"/>
</dbReference>
<dbReference type="InterPro" id="IPR011856">
    <property type="entry name" value="tRNA_endonuc-like_dom_sf"/>
</dbReference>
<dbReference type="HAMAP" id="MF_00048">
    <property type="entry name" value="UPF0102"/>
    <property type="match status" value="1"/>
</dbReference>
<dbReference type="PANTHER" id="PTHR34039:SF1">
    <property type="entry name" value="UPF0102 PROTEIN YRAN"/>
    <property type="match status" value="1"/>
</dbReference>
<reference evidence="4" key="1">
    <citation type="submission" date="2016-01" db="EMBL/GenBank/DDBJ databases">
        <title>Draft genome sequence of Thermodesulfovibrio aggregans strain TGE-P1.</title>
        <authorList>
            <person name="Sekiguchi Y."/>
            <person name="Ohashi A."/>
            <person name="Matsuura N."/>
            <person name="Tourlousse M.D."/>
        </authorList>
    </citation>
    <scope>NUCLEOTIDE SEQUENCE [LARGE SCALE GENOMIC DNA]</scope>
    <source>
        <strain evidence="4">TGE-P1</strain>
    </source>
</reference>
<dbReference type="NCBIfam" id="NF009150">
    <property type="entry name" value="PRK12497.1-3"/>
    <property type="match status" value="1"/>
</dbReference>
<dbReference type="RefSeq" id="WP_059175672.1">
    <property type="nucleotide sequence ID" value="NZ_BCNO01000001.1"/>
</dbReference>
<evidence type="ECO:0000313" key="3">
    <source>
        <dbReference type="EMBL" id="GAQ94201.1"/>
    </source>
</evidence>
<dbReference type="EMBL" id="BCNO01000001">
    <property type="protein sequence ID" value="GAQ94201.1"/>
    <property type="molecule type" value="Genomic_DNA"/>
</dbReference>
<keyword evidence="3" id="KW-0540">Nuclease</keyword>
<dbReference type="NCBIfam" id="TIGR00252">
    <property type="entry name" value="YraN family protein"/>
    <property type="match status" value="1"/>
</dbReference>
<dbReference type="SUPFAM" id="SSF52980">
    <property type="entry name" value="Restriction endonuclease-like"/>
    <property type="match status" value="1"/>
</dbReference>
<dbReference type="Pfam" id="PF02021">
    <property type="entry name" value="UPF0102"/>
    <property type="match status" value="1"/>
</dbReference>
<evidence type="ECO:0000313" key="4">
    <source>
        <dbReference type="Proteomes" id="UP000054976"/>
    </source>
</evidence>
<dbReference type="STRING" id="86166.TAGGR_1380"/>
<comment type="caution">
    <text evidence="3">The sequence shown here is derived from an EMBL/GenBank/DDBJ whole genome shotgun (WGS) entry which is preliminary data.</text>
</comment>
<sequence length="112" mass="13063">MGRIDTGKEGEKLAIDYLLARGYKILEKNFRTNFGEIDIIAKHGKYIVIIEVKRRISENFGSPEIAVNQRKQEKLKKLALYYLCKLGKDYPVRFDVIAIKDKQIVHIENAFY</sequence>
<dbReference type="CDD" id="cd20736">
    <property type="entry name" value="PoNe_Nuclease"/>
    <property type="match status" value="1"/>
</dbReference>
<dbReference type="InterPro" id="IPR003509">
    <property type="entry name" value="UPF0102_YraN-like"/>
</dbReference>
<dbReference type="InterPro" id="IPR011335">
    <property type="entry name" value="Restrct_endonuc-II-like"/>
</dbReference>
<comment type="similarity">
    <text evidence="1 2">Belongs to the UPF0102 family.</text>
</comment>
<dbReference type="GO" id="GO:0003676">
    <property type="term" value="F:nucleic acid binding"/>
    <property type="evidence" value="ECO:0007669"/>
    <property type="project" value="InterPro"/>
</dbReference>
<keyword evidence="3" id="KW-0255">Endonuclease</keyword>
<dbReference type="AlphaFoldDB" id="A0A0U9HP08"/>
<dbReference type="GO" id="GO:0004519">
    <property type="term" value="F:endonuclease activity"/>
    <property type="evidence" value="ECO:0007669"/>
    <property type="project" value="UniProtKB-KW"/>
</dbReference>
<evidence type="ECO:0000256" key="1">
    <source>
        <dbReference type="ARBA" id="ARBA00006738"/>
    </source>
</evidence>